<organism evidence="1 2">
    <name type="scientific">Granulicella sibirica</name>
    <dbReference type="NCBI Taxonomy" id="2479048"/>
    <lineage>
        <taxon>Bacteria</taxon>
        <taxon>Pseudomonadati</taxon>
        <taxon>Acidobacteriota</taxon>
        <taxon>Terriglobia</taxon>
        <taxon>Terriglobales</taxon>
        <taxon>Acidobacteriaceae</taxon>
        <taxon>Granulicella</taxon>
    </lineage>
</organism>
<dbReference type="AlphaFoldDB" id="A0A4Q0T0G2"/>
<keyword evidence="2" id="KW-1185">Reference proteome</keyword>
<protein>
    <submittedName>
        <fullName evidence="1">Uncharacterized protein</fullName>
    </submittedName>
</protein>
<accession>A0A4Q0T0G2</accession>
<dbReference type="EMBL" id="RDSM01000002">
    <property type="protein sequence ID" value="RXH56202.1"/>
    <property type="molecule type" value="Genomic_DNA"/>
</dbReference>
<gene>
    <name evidence="1" type="ORF">GRAN_3059</name>
</gene>
<comment type="caution">
    <text evidence="1">The sequence shown here is derived from an EMBL/GenBank/DDBJ whole genome shotgun (WGS) entry which is preliminary data.</text>
</comment>
<dbReference type="Proteomes" id="UP000289437">
    <property type="component" value="Unassembled WGS sequence"/>
</dbReference>
<evidence type="ECO:0000313" key="1">
    <source>
        <dbReference type="EMBL" id="RXH56202.1"/>
    </source>
</evidence>
<sequence length="38" mass="4226">MHWQSGIPLLLVATPAAHDSSGYENKSRRPNFCELIVS</sequence>
<name>A0A4Q0T0G2_9BACT</name>
<proteinExistence type="predicted"/>
<reference evidence="2" key="2">
    <citation type="submission" date="2019-02" db="EMBL/GenBank/DDBJ databases">
        <title>Granulicella sibirica sp. nov., a psychrotolerant acidobacterium isolated from an organic soil layer in forested tundra, West Siberia.</title>
        <authorList>
            <person name="Oshkin I.Y."/>
            <person name="Kulichevskaya I.S."/>
            <person name="Rijpstra W.I.C."/>
            <person name="Sinninghe Damste J.S."/>
            <person name="Rakitin A.L."/>
            <person name="Ravin N.V."/>
            <person name="Dedysh S.N."/>
        </authorList>
    </citation>
    <scope>NUCLEOTIDE SEQUENCE [LARGE SCALE GENOMIC DNA]</scope>
    <source>
        <strain evidence="2">AF10</strain>
    </source>
</reference>
<evidence type="ECO:0000313" key="2">
    <source>
        <dbReference type="Proteomes" id="UP000289437"/>
    </source>
</evidence>
<reference evidence="1 2" key="1">
    <citation type="submission" date="2018-11" db="EMBL/GenBank/DDBJ databases">
        <authorList>
            <person name="Mardanov A.V."/>
            <person name="Ravin N.V."/>
            <person name="Dedysh S.N."/>
        </authorList>
    </citation>
    <scope>NUCLEOTIDE SEQUENCE [LARGE SCALE GENOMIC DNA]</scope>
    <source>
        <strain evidence="1 2">AF10</strain>
    </source>
</reference>